<dbReference type="Pfam" id="PF12680">
    <property type="entry name" value="SnoaL_2"/>
    <property type="match status" value="1"/>
</dbReference>
<dbReference type="RefSeq" id="WP_341838985.1">
    <property type="nucleotide sequence ID" value="NZ_CP149792.1"/>
</dbReference>
<evidence type="ECO:0000256" key="1">
    <source>
        <dbReference type="SAM" id="SignalP"/>
    </source>
</evidence>
<keyword evidence="4" id="KW-1185">Reference proteome</keyword>
<dbReference type="SUPFAM" id="SSF54427">
    <property type="entry name" value="NTF2-like"/>
    <property type="match status" value="1"/>
</dbReference>
<proteinExistence type="predicted"/>
<sequence>MKRLFIVLCLAGGFVPAQARNPHAQAPRFHEAPAKSTVQAFFAAFGKGDLEALVQTFDPAAEITAVRAGNRAAGQIYGSYKGHAGVREFVAGLGAAFQTQAFTVEQVIGEGETVFASGKFTHLVKATGKTFSSDWALKCTVRNGKIVSYHFYEDSAAYAQASGA</sequence>
<feature type="signal peptide" evidence="1">
    <location>
        <begin position="1"/>
        <end position="19"/>
    </location>
</feature>
<feature type="domain" description="SnoaL-like" evidence="2">
    <location>
        <begin position="38"/>
        <end position="149"/>
    </location>
</feature>
<accession>A0ABZ2Z0Z8</accession>
<evidence type="ECO:0000313" key="4">
    <source>
        <dbReference type="Proteomes" id="UP001449657"/>
    </source>
</evidence>
<gene>
    <name evidence="3" type="ORF">WJU22_14945</name>
</gene>
<dbReference type="PANTHER" id="PTHR41252:SF1">
    <property type="entry name" value="BLR2505 PROTEIN"/>
    <property type="match status" value="1"/>
</dbReference>
<dbReference type="Proteomes" id="UP001449657">
    <property type="component" value="Chromosome"/>
</dbReference>
<protein>
    <submittedName>
        <fullName evidence="3">Nuclear transport factor 2 family protein</fullName>
    </submittedName>
</protein>
<reference evidence="3 4" key="1">
    <citation type="submission" date="2024-03" db="EMBL/GenBank/DDBJ databases">
        <title>Chitinophaga caseinilytica sp. nov., a casein hydrolysing bacterium isolated from forest soil.</title>
        <authorList>
            <person name="Lee D.S."/>
            <person name="Han D.M."/>
            <person name="Baek J.H."/>
            <person name="Choi D.G."/>
            <person name="Jeon J.H."/>
            <person name="Jeon C.O."/>
        </authorList>
    </citation>
    <scope>NUCLEOTIDE SEQUENCE [LARGE SCALE GENOMIC DNA]</scope>
    <source>
        <strain evidence="3 4">KACC 19118</strain>
    </source>
</reference>
<dbReference type="InterPro" id="IPR032710">
    <property type="entry name" value="NTF2-like_dom_sf"/>
</dbReference>
<evidence type="ECO:0000259" key="2">
    <source>
        <dbReference type="Pfam" id="PF12680"/>
    </source>
</evidence>
<keyword evidence="1" id="KW-0732">Signal</keyword>
<organism evidence="3 4">
    <name type="scientific">Chitinophaga caseinilytica</name>
    <dbReference type="NCBI Taxonomy" id="2267521"/>
    <lineage>
        <taxon>Bacteria</taxon>
        <taxon>Pseudomonadati</taxon>
        <taxon>Bacteroidota</taxon>
        <taxon>Chitinophagia</taxon>
        <taxon>Chitinophagales</taxon>
        <taxon>Chitinophagaceae</taxon>
        <taxon>Chitinophaga</taxon>
    </lineage>
</organism>
<dbReference type="PANTHER" id="PTHR41252">
    <property type="entry name" value="BLR2505 PROTEIN"/>
    <property type="match status" value="1"/>
</dbReference>
<dbReference type="Gene3D" id="3.10.450.50">
    <property type="match status" value="1"/>
</dbReference>
<dbReference type="EMBL" id="CP150096">
    <property type="protein sequence ID" value="WZN44194.1"/>
    <property type="molecule type" value="Genomic_DNA"/>
</dbReference>
<evidence type="ECO:0000313" key="3">
    <source>
        <dbReference type="EMBL" id="WZN44194.1"/>
    </source>
</evidence>
<feature type="chain" id="PRO_5046567701" evidence="1">
    <location>
        <begin position="20"/>
        <end position="164"/>
    </location>
</feature>
<name>A0ABZ2Z0Z8_9BACT</name>
<dbReference type="InterPro" id="IPR037401">
    <property type="entry name" value="SnoaL-like"/>
</dbReference>